<dbReference type="Pfam" id="PF02219">
    <property type="entry name" value="MTHFR"/>
    <property type="match status" value="1"/>
</dbReference>
<evidence type="ECO:0000256" key="12">
    <source>
        <dbReference type="RuleBase" id="RU003862"/>
    </source>
</evidence>
<comment type="caution">
    <text evidence="13">The sequence shown here is derived from an EMBL/GenBank/DDBJ whole genome shotgun (WGS) entry which is preliminary data.</text>
</comment>
<accession>A0ABT2RPX1</accession>
<comment type="similarity">
    <text evidence="3 12">Belongs to the methylenetetrahydrofolate reductase family.</text>
</comment>
<evidence type="ECO:0000256" key="2">
    <source>
        <dbReference type="ARBA" id="ARBA00004777"/>
    </source>
</evidence>
<proteinExistence type="inferred from homology"/>
<dbReference type="RefSeq" id="WP_158371178.1">
    <property type="nucleotide sequence ID" value="NZ_JAOQJU010000020.1"/>
</dbReference>
<dbReference type="Gene3D" id="3.20.20.220">
    <property type="match status" value="1"/>
</dbReference>
<evidence type="ECO:0000256" key="1">
    <source>
        <dbReference type="ARBA" id="ARBA00001974"/>
    </source>
</evidence>
<evidence type="ECO:0000256" key="3">
    <source>
        <dbReference type="ARBA" id="ARBA00006743"/>
    </source>
</evidence>
<evidence type="ECO:0000256" key="4">
    <source>
        <dbReference type="ARBA" id="ARBA00022605"/>
    </source>
</evidence>
<comment type="cofactor">
    <cofactor evidence="1 12">
        <name>FAD</name>
        <dbReference type="ChEBI" id="CHEBI:57692"/>
    </cofactor>
</comment>
<reference evidence="13 14" key="1">
    <citation type="journal article" date="2021" name="ISME Commun">
        <title>Automated analysis of genomic sequences facilitates high-throughput and comprehensive description of bacteria.</title>
        <authorList>
            <person name="Hitch T.C.A."/>
        </authorList>
    </citation>
    <scope>NUCLEOTIDE SEQUENCE [LARGE SCALE GENOMIC DNA]</scope>
    <source>
        <strain evidence="13 14">Sanger_03</strain>
    </source>
</reference>
<keyword evidence="5 12" id="KW-0285">Flavoprotein</keyword>
<dbReference type="InterPro" id="IPR003171">
    <property type="entry name" value="Mehydrof_redctse-like"/>
</dbReference>
<dbReference type="CDD" id="cd00537">
    <property type="entry name" value="MTHFR"/>
    <property type="match status" value="1"/>
</dbReference>
<dbReference type="SUPFAM" id="SSF51730">
    <property type="entry name" value="FAD-linked oxidoreductase"/>
    <property type="match status" value="1"/>
</dbReference>
<dbReference type="NCBIfam" id="TIGR00676">
    <property type="entry name" value="fadh2"/>
    <property type="match status" value="1"/>
</dbReference>
<dbReference type="PANTHER" id="PTHR45754:SF3">
    <property type="entry name" value="METHYLENETETRAHYDROFOLATE REDUCTASE (NADPH)"/>
    <property type="match status" value="1"/>
</dbReference>
<keyword evidence="7 12" id="KW-0560">Oxidoreductase</keyword>
<evidence type="ECO:0000256" key="11">
    <source>
        <dbReference type="ARBA" id="ARBA00048628"/>
    </source>
</evidence>
<keyword evidence="9" id="KW-0486">Methionine biosynthesis</keyword>
<keyword evidence="14" id="KW-1185">Reference proteome</keyword>
<comment type="catalytic activity">
    <reaction evidence="11">
        <text>(6S)-5-methyl-5,6,7,8-tetrahydrofolate + NAD(+) = (6R)-5,10-methylene-5,6,7,8-tetrahydrofolate + NADH + H(+)</text>
        <dbReference type="Rhea" id="RHEA:19821"/>
        <dbReference type="ChEBI" id="CHEBI:15378"/>
        <dbReference type="ChEBI" id="CHEBI:15636"/>
        <dbReference type="ChEBI" id="CHEBI:18608"/>
        <dbReference type="ChEBI" id="CHEBI:57540"/>
        <dbReference type="ChEBI" id="CHEBI:57945"/>
        <dbReference type="EC" id="1.5.1.54"/>
    </reaction>
    <physiologicalReaction direction="right-to-left" evidence="11">
        <dbReference type="Rhea" id="RHEA:19823"/>
    </physiologicalReaction>
</comment>
<keyword evidence="8" id="KW-0520">NAD</keyword>
<comment type="pathway">
    <text evidence="2 12">One-carbon metabolism; tetrahydrofolate interconversion.</text>
</comment>
<organism evidence="13 14">
    <name type="scientific">Dorea acetigenes</name>
    <dbReference type="NCBI Taxonomy" id="2981787"/>
    <lineage>
        <taxon>Bacteria</taxon>
        <taxon>Bacillati</taxon>
        <taxon>Bacillota</taxon>
        <taxon>Clostridia</taxon>
        <taxon>Lachnospirales</taxon>
        <taxon>Lachnospiraceae</taxon>
        <taxon>Dorea</taxon>
    </lineage>
</organism>
<keyword evidence="6 12" id="KW-0274">FAD</keyword>
<evidence type="ECO:0000256" key="5">
    <source>
        <dbReference type="ARBA" id="ARBA00022630"/>
    </source>
</evidence>
<evidence type="ECO:0000256" key="6">
    <source>
        <dbReference type="ARBA" id="ARBA00022827"/>
    </source>
</evidence>
<evidence type="ECO:0000256" key="10">
    <source>
        <dbReference type="ARBA" id="ARBA00034478"/>
    </source>
</evidence>
<protein>
    <recommendedName>
        <fullName evidence="12">Methylenetetrahydrofolate reductase</fullName>
        <ecNumber evidence="12">1.5.1.54</ecNumber>
    </recommendedName>
</protein>
<gene>
    <name evidence="13" type="primary">metF</name>
    <name evidence="13" type="ORF">OCV99_13185</name>
</gene>
<dbReference type="Proteomes" id="UP001652431">
    <property type="component" value="Unassembled WGS sequence"/>
</dbReference>
<dbReference type="InterPro" id="IPR004620">
    <property type="entry name" value="MTHF_reductase_bac"/>
</dbReference>
<dbReference type="PANTHER" id="PTHR45754">
    <property type="entry name" value="METHYLENETETRAHYDROFOLATE REDUCTASE"/>
    <property type="match status" value="1"/>
</dbReference>
<evidence type="ECO:0000256" key="8">
    <source>
        <dbReference type="ARBA" id="ARBA00023027"/>
    </source>
</evidence>
<evidence type="ECO:0000256" key="9">
    <source>
        <dbReference type="ARBA" id="ARBA00023167"/>
    </source>
</evidence>
<dbReference type="EMBL" id="JAOQJU010000020">
    <property type="protein sequence ID" value="MCU6687473.1"/>
    <property type="molecule type" value="Genomic_DNA"/>
</dbReference>
<dbReference type="GO" id="GO:0004489">
    <property type="term" value="F:methylenetetrahydrofolate reductase [NAD(P)H] activity"/>
    <property type="evidence" value="ECO:0007669"/>
    <property type="project" value="UniProtKB-EC"/>
</dbReference>
<evidence type="ECO:0000313" key="13">
    <source>
        <dbReference type="EMBL" id="MCU6687473.1"/>
    </source>
</evidence>
<sequence>MKIKDVLKDNKVHISFEVFPPKTEAAYDSVLSATEKIASLKPAFISVTYGAGGGTSKNTVKIASKIKEDFGVPSLAHLTCVSSTKEEVHQVIDRLKENGIENILALRGDIPKSTEFPLPNHYKYAYELIEDIKAQGDFCIGAACYPEGHVETEHKKDDIRHLKQKVDCGVDFLTTQMFFDNSILYNFLYRIREQGITIPVLPGIMPVTNGKQVKRICELSGTILPERFRAIVDHFGENPEAMKQAGIAYATDQIIDLIANGIQCIHVYSMNKPEVAGAIMNNLSEILKA</sequence>
<name>A0ABT2RPX1_9FIRM</name>
<evidence type="ECO:0000256" key="7">
    <source>
        <dbReference type="ARBA" id="ARBA00023002"/>
    </source>
</evidence>
<evidence type="ECO:0000313" key="14">
    <source>
        <dbReference type="Proteomes" id="UP001652431"/>
    </source>
</evidence>
<dbReference type="InterPro" id="IPR029041">
    <property type="entry name" value="FAD-linked_oxidoreductase-like"/>
</dbReference>
<keyword evidence="4" id="KW-0028">Amino-acid biosynthesis</keyword>
<comment type="pathway">
    <text evidence="10">Amino-acid biosynthesis; L-methionine biosynthesis via de novo pathway.</text>
</comment>
<dbReference type="EC" id="1.5.1.54" evidence="12"/>